<evidence type="ECO:0000313" key="4">
    <source>
        <dbReference type="Proteomes" id="UP000827721"/>
    </source>
</evidence>
<keyword evidence="1" id="KW-0863">Zinc-finger</keyword>
<dbReference type="PROSITE" id="PS50089">
    <property type="entry name" value="ZF_RING_2"/>
    <property type="match status" value="1"/>
</dbReference>
<dbReference type="EMBL" id="JAFEMO010000012">
    <property type="protein sequence ID" value="KAH7553461.1"/>
    <property type="molecule type" value="Genomic_DNA"/>
</dbReference>
<proteinExistence type="predicted"/>
<reference evidence="3 4" key="1">
    <citation type="submission" date="2021-02" db="EMBL/GenBank/DDBJ databases">
        <title>Plant Genome Project.</title>
        <authorList>
            <person name="Zhang R.-G."/>
        </authorList>
    </citation>
    <scope>NUCLEOTIDE SEQUENCE [LARGE SCALE GENOMIC DNA]</scope>
    <source>
        <tissue evidence="3">Leaves</tissue>
    </source>
</reference>
<keyword evidence="1" id="KW-0479">Metal-binding</keyword>
<dbReference type="PANTHER" id="PTHR22765">
    <property type="entry name" value="RING FINGER AND PROTEASE ASSOCIATED DOMAIN-CONTAINING"/>
    <property type="match status" value="1"/>
</dbReference>
<dbReference type="Proteomes" id="UP000827721">
    <property type="component" value="Unassembled WGS sequence"/>
</dbReference>
<accession>A0ABQ8HAE4</accession>
<dbReference type="InterPro" id="IPR051826">
    <property type="entry name" value="E3_ubiquitin-ligase_domain"/>
</dbReference>
<dbReference type="Pfam" id="PF13639">
    <property type="entry name" value="zf-RING_2"/>
    <property type="match status" value="1"/>
</dbReference>
<name>A0ABQ8HAE4_9ROSI</name>
<dbReference type="Gene3D" id="3.30.40.10">
    <property type="entry name" value="Zinc/RING finger domain, C3HC4 (zinc finger)"/>
    <property type="match status" value="1"/>
</dbReference>
<comment type="caution">
    <text evidence="3">The sequence shown here is derived from an EMBL/GenBank/DDBJ whole genome shotgun (WGS) entry which is preliminary data.</text>
</comment>
<gene>
    <name evidence="3" type="ORF">JRO89_XS12G0014600</name>
</gene>
<dbReference type="CDD" id="cd16454">
    <property type="entry name" value="RING-H2_PA-TM-RING"/>
    <property type="match status" value="1"/>
</dbReference>
<feature type="domain" description="RING-type" evidence="2">
    <location>
        <begin position="215"/>
        <end position="256"/>
    </location>
</feature>
<evidence type="ECO:0000313" key="3">
    <source>
        <dbReference type="EMBL" id="KAH7553461.1"/>
    </source>
</evidence>
<protein>
    <recommendedName>
        <fullName evidence="2">RING-type domain-containing protein</fullName>
    </recommendedName>
</protein>
<evidence type="ECO:0000259" key="2">
    <source>
        <dbReference type="PROSITE" id="PS50089"/>
    </source>
</evidence>
<evidence type="ECO:0000256" key="1">
    <source>
        <dbReference type="PROSITE-ProRule" id="PRU00175"/>
    </source>
</evidence>
<sequence>MEEETIIIAALSTLSSSKLSDLTHSILLLTHRHLRRLSTVLSSPFLFFLTLHHLQSLSLPEKTLLIARHLLSSLHHLTHHFEPTHVKPHPSSSSSSSSTTTTFSYIRHRDLDAVLLLLLLCEVHQRNPEAFRGVSSTKWQSVLSQLYSDTMLTLSGVGAYTGDVLMPYIEMVTRCRRFVGVMGGGGKEGREVAAAPAAVVALPSVEVRGGGGVECVICKEEMREGRDVCELPCGHPFHWICILPWLRKRNTCPCCRFRLPTDDVFGEIQRLWEVLVKASGTCFDGE</sequence>
<organism evidence="3 4">
    <name type="scientific">Xanthoceras sorbifolium</name>
    <dbReference type="NCBI Taxonomy" id="99658"/>
    <lineage>
        <taxon>Eukaryota</taxon>
        <taxon>Viridiplantae</taxon>
        <taxon>Streptophyta</taxon>
        <taxon>Embryophyta</taxon>
        <taxon>Tracheophyta</taxon>
        <taxon>Spermatophyta</taxon>
        <taxon>Magnoliopsida</taxon>
        <taxon>eudicotyledons</taxon>
        <taxon>Gunneridae</taxon>
        <taxon>Pentapetalae</taxon>
        <taxon>rosids</taxon>
        <taxon>malvids</taxon>
        <taxon>Sapindales</taxon>
        <taxon>Sapindaceae</taxon>
        <taxon>Xanthoceroideae</taxon>
        <taxon>Xanthoceras</taxon>
    </lineage>
</organism>
<keyword evidence="1" id="KW-0862">Zinc</keyword>
<dbReference type="SUPFAM" id="SSF57850">
    <property type="entry name" value="RING/U-box"/>
    <property type="match status" value="1"/>
</dbReference>
<dbReference type="PANTHER" id="PTHR22765:SF343">
    <property type="entry name" value="E3 UBIQUITIN-PROTEIN LIGASE SGR9, AMYLOPLASTIC"/>
    <property type="match status" value="1"/>
</dbReference>
<dbReference type="InterPro" id="IPR001841">
    <property type="entry name" value="Znf_RING"/>
</dbReference>
<dbReference type="SMART" id="SM00184">
    <property type="entry name" value="RING"/>
    <property type="match status" value="1"/>
</dbReference>
<dbReference type="InterPro" id="IPR013083">
    <property type="entry name" value="Znf_RING/FYVE/PHD"/>
</dbReference>
<keyword evidence="4" id="KW-1185">Reference proteome</keyword>